<comment type="function">
    <text evidence="17">Core subunit of the mitochondrial membrane respiratory chain NADH dehydrogenase (Complex I) which catalyzes electron transfer from NADH through the respiratory chain, using ubiquinone as an electron acceptor. Essential for the catalytic activity and assembly of complex I.</text>
</comment>
<evidence type="ECO:0000256" key="17">
    <source>
        <dbReference type="RuleBase" id="RU003403"/>
    </source>
</evidence>
<dbReference type="GO" id="GO:0008137">
    <property type="term" value="F:NADH dehydrogenase (ubiquinone) activity"/>
    <property type="evidence" value="ECO:0007669"/>
    <property type="project" value="UniProtKB-EC"/>
</dbReference>
<evidence type="ECO:0000256" key="11">
    <source>
        <dbReference type="ARBA" id="ARBA00022989"/>
    </source>
</evidence>
<dbReference type="PRINTS" id="PR01436">
    <property type="entry name" value="NADHDHGNASE2"/>
</dbReference>
<keyword evidence="7 17" id="KW-0812">Transmembrane</keyword>
<feature type="transmembrane region" description="Helical" evidence="17">
    <location>
        <begin position="71"/>
        <end position="93"/>
    </location>
</feature>
<keyword evidence="13 17" id="KW-0830">Ubiquinone</keyword>
<proteinExistence type="inferred from homology"/>
<keyword evidence="8 17" id="KW-0999">Mitochondrion inner membrane</keyword>
<dbReference type="PANTHER" id="PTHR46552:SF1">
    <property type="entry name" value="NADH-UBIQUINONE OXIDOREDUCTASE CHAIN 2"/>
    <property type="match status" value="1"/>
</dbReference>
<evidence type="ECO:0000256" key="16">
    <source>
        <dbReference type="ARBA" id="ARBA00049551"/>
    </source>
</evidence>
<evidence type="ECO:0000256" key="1">
    <source>
        <dbReference type="ARBA" id="ARBA00004448"/>
    </source>
</evidence>
<dbReference type="InterPro" id="IPR003917">
    <property type="entry name" value="NADH_UbQ_OxRdtase_chain2"/>
</dbReference>
<comment type="similarity">
    <text evidence="2 17">Belongs to the complex I subunit 2 family.</text>
</comment>
<feature type="transmembrane region" description="Helical" evidence="17">
    <location>
        <begin position="128"/>
        <end position="153"/>
    </location>
</feature>
<keyword evidence="9 17" id="KW-1278">Translocase</keyword>
<keyword evidence="6 17" id="KW-0679">Respiratory chain</keyword>
<dbReference type="PANTHER" id="PTHR46552">
    <property type="entry name" value="NADH-UBIQUINONE OXIDOREDUCTASE CHAIN 2"/>
    <property type="match status" value="1"/>
</dbReference>
<geneLocation type="mitochondrion" evidence="19"/>
<keyword evidence="10 17" id="KW-0249">Electron transport</keyword>
<protein>
    <recommendedName>
        <fullName evidence="4 17">NADH-ubiquinone oxidoreductase chain 2</fullName>
        <ecNumber evidence="3 17">7.1.1.2</ecNumber>
    </recommendedName>
</protein>
<evidence type="ECO:0000256" key="9">
    <source>
        <dbReference type="ARBA" id="ARBA00022967"/>
    </source>
</evidence>
<comment type="subcellular location">
    <subcellularLocation>
        <location evidence="1 17">Mitochondrion inner membrane</location>
        <topology evidence="1 17">Multi-pass membrane protein</topology>
    </subcellularLocation>
</comment>
<feature type="transmembrane region" description="Helical" evidence="17">
    <location>
        <begin position="305"/>
        <end position="327"/>
    </location>
</feature>
<evidence type="ECO:0000256" key="14">
    <source>
        <dbReference type="ARBA" id="ARBA00023128"/>
    </source>
</evidence>
<sequence length="328" mass="35266">MISFFPFQTMFLFTLISGTLTAISAPSWFLAWFGLEINLLSFIPLITSSTTNQEAEGAMKYFLSQATGSTLLLIGSVLAPSNATFILVLGLLIKLGLPPGHFWFPMVMGTLPWATCILLTTWQKVAPLTLLTFTPSTTFPLLGVVAGAASILGASGHNQSQISPLLAYSSIGHLGWMLMLSTVSPNTTIIYFVMYSLITLTIMLLLAISSSQSLYSLSGPLQDQGPSKILTASLLLSLAGLPPLLGFMPKLLTLNALAQSSLLIASMPLILGSLTNLFYYLSFSFILLLPMTVKQQTTLQPPTTFPLPLAFLIMLSLAASPLLPAFFM</sequence>
<evidence type="ECO:0000256" key="10">
    <source>
        <dbReference type="ARBA" id="ARBA00022982"/>
    </source>
</evidence>
<dbReference type="Pfam" id="PF00361">
    <property type="entry name" value="Proton_antipo_M"/>
    <property type="match status" value="2"/>
</dbReference>
<keyword evidence="11 17" id="KW-1133">Transmembrane helix</keyword>
<evidence type="ECO:0000256" key="2">
    <source>
        <dbReference type="ARBA" id="ARBA00007012"/>
    </source>
</evidence>
<gene>
    <name evidence="19" type="primary">NAD2</name>
</gene>
<dbReference type="InterPro" id="IPR050175">
    <property type="entry name" value="Complex_I_Subunit_2"/>
</dbReference>
<dbReference type="GO" id="GO:0006120">
    <property type="term" value="P:mitochondrial electron transport, NADH to ubiquinone"/>
    <property type="evidence" value="ECO:0007669"/>
    <property type="project" value="InterPro"/>
</dbReference>
<evidence type="ECO:0000256" key="8">
    <source>
        <dbReference type="ARBA" id="ARBA00022792"/>
    </source>
</evidence>
<feature type="transmembrane region" description="Helical" evidence="17">
    <location>
        <begin position="269"/>
        <end position="293"/>
    </location>
</feature>
<feature type="transmembrane region" description="Helical" evidence="17">
    <location>
        <begin position="189"/>
        <end position="208"/>
    </location>
</feature>
<feature type="domain" description="NADH:quinone oxidoreductase/Mrp antiporter transmembrane" evidence="18">
    <location>
        <begin position="83"/>
        <end position="268"/>
    </location>
</feature>
<keyword evidence="5" id="KW-0813">Transport</keyword>
<dbReference type="GO" id="GO:0005743">
    <property type="term" value="C:mitochondrial inner membrane"/>
    <property type="evidence" value="ECO:0007669"/>
    <property type="project" value="UniProtKB-SubCell"/>
</dbReference>
<dbReference type="EMBL" id="FJ422961">
    <property type="protein sequence ID" value="ACJ11903.1"/>
    <property type="molecule type" value="Genomic_DNA"/>
</dbReference>
<evidence type="ECO:0000259" key="18">
    <source>
        <dbReference type="Pfam" id="PF00361"/>
    </source>
</evidence>
<organism evidence="19">
    <name type="scientific">Sipunculus nudus</name>
    <name type="common">Sipunculan worm</name>
    <dbReference type="NCBI Taxonomy" id="6446"/>
    <lineage>
        <taxon>Eukaryota</taxon>
        <taxon>Metazoa</taxon>
        <taxon>Spiralia</taxon>
        <taxon>Lophotrochozoa</taxon>
        <taxon>Annelida</taxon>
        <taxon>Sipuncula</taxon>
        <taxon>Sipunculidea</taxon>
        <taxon>Golfingiida</taxon>
        <taxon>Sipunculidae</taxon>
        <taxon>Sipunculus</taxon>
    </lineage>
</organism>
<keyword evidence="15 17" id="KW-0472">Membrane</keyword>
<feature type="domain" description="NADH:quinone oxidoreductase/Mrp antiporter transmembrane" evidence="18">
    <location>
        <begin position="25"/>
        <end position="77"/>
    </location>
</feature>
<feature type="transmembrane region" description="Helical" evidence="17">
    <location>
        <begin position="102"/>
        <end position="122"/>
    </location>
</feature>
<evidence type="ECO:0000256" key="4">
    <source>
        <dbReference type="ARBA" id="ARBA00021008"/>
    </source>
</evidence>
<evidence type="ECO:0000256" key="7">
    <source>
        <dbReference type="ARBA" id="ARBA00022692"/>
    </source>
</evidence>
<evidence type="ECO:0000256" key="3">
    <source>
        <dbReference type="ARBA" id="ARBA00012944"/>
    </source>
</evidence>
<accession>B8XR46</accession>
<dbReference type="InterPro" id="IPR001750">
    <property type="entry name" value="ND/Mrp_TM"/>
</dbReference>
<evidence type="ECO:0000256" key="15">
    <source>
        <dbReference type="ARBA" id="ARBA00023136"/>
    </source>
</evidence>
<evidence type="ECO:0000313" key="19">
    <source>
        <dbReference type="EMBL" id="ACJ11903.1"/>
    </source>
</evidence>
<comment type="catalytic activity">
    <reaction evidence="16 17">
        <text>a ubiquinone + NADH + 5 H(+)(in) = a ubiquinol + NAD(+) + 4 H(+)(out)</text>
        <dbReference type="Rhea" id="RHEA:29091"/>
        <dbReference type="Rhea" id="RHEA-COMP:9565"/>
        <dbReference type="Rhea" id="RHEA-COMP:9566"/>
        <dbReference type="ChEBI" id="CHEBI:15378"/>
        <dbReference type="ChEBI" id="CHEBI:16389"/>
        <dbReference type="ChEBI" id="CHEBI:17976"/>
        <dbReference type="ChEBI" id="CHEBI:57540"/>
        <dbReference type="ChEBI" id="CHEBI:57945"/>
        <dbReference type="EC" id="7.1.1.2"/>
    </reaction>
</comment>
<feature type="transmembrane region" description="Helical" evidence="17">
    <location>
        <begin position="12"/>
        <end position="35"/>
    </location>
</feature>
<evidence type="ECO:0000256" key="12">
    <source>
        <dbReference type="ARBA" id="ARBA00023027"/>
    </source>
</evidence>
<name>B8XR46_SIPNU</name>
<dbReference type="AlphaFoldDB" id="B8XR46"/>
<keyword evidence="14 17" id="KW-0496">Mitochondrion</keyword>
<reference evidence="19" key="1">
    <citation type="journal article" date="2009" name="BMC Genomics">
        <title>Mitochondrial genome sequence and gene order of Sipunculus nudus give additional support for an inclusion of Sipuncula into Annelida.</title>
        <authorList>
            <person name="Mwinyi A."/>
            <person name="Meyer A."/>
            <person name="Bleidorn C."/>
            <person name="Lieb B."/>
            <person name="Bartolomaeus T."/>
            <person name="Podsiadlowski L."/>
        </authorList>
    </citation>
    <scope>NUCLEOTIDE SEQUENCE</scope>
</reference>
<keyword evidence="12 17" id="KW-0520">NAD</keyword>
<evidence type="ECO:0000256" key="5">
    <source>
        <dbReference type="ARBA" id="ARBA00022448"/>
    </source>
</evidence>
<evidence type="ECO:0000256" key="13">
    <source>
        <dbReference type="ARBA" id="ARBA00023075"/>
    </source>
</evidence>
<feature type="transmembrane region" description="Helical" evidence="17">
    <location>
        <begin position="229"/>
        <end position="249"/>
    </location>
</feature>
<dbReference type="EC" id="7.1.1.2" evidence="3 17"/>
<evidence type="ECO:0000256" key="6">
    <source>
        <dbReference type="ARBA" id="ARBA00022660"/>
    </source>
</evidence>